<protein>
    <submittedName>
        <fullName evidence="6">Penicillin-binding protein 2</fullName>
    </submittedName>
</protein>
<evidence type="ECO:0000256" key="2">
    <source>
        <dbReference type="ARBA" id="ARBA00007171"/>
    </source>
</evidence>
<dbReference type="Gene3D" id="3.40.710.10">
    <property type="entry name" value="DD-peptidase/beta-lactamase superfamily"/>
    <property type="match status" value="1"/>
</dbReference>
<dbReference type="InterPro" id="IPR036138">
    <property type="entry name" value="PBP_dimer_sf"/>
</dbReference>
<dbReference type="InterPro" id="IPR005311">
    <property type="entry name" value="PBP_dimer"/>
</dbReference>
<evidence type="ECO:0000259" key="5">
    <source>
        <dbReference type="Pfam" id="PF03717"/>
    </source>
</evidence>
<evidence type="ECO:0000256" key="3">
    <source>
        <dbReference type="ARBA" id="ARBA00023136"/>
    </source>
</evidence>
<keyword evidence="3" id="KW-0472">Membrane</keyword>
<dbReference type="GO" id="GO:0008658">
    <property type="term" value="F:penicillin binding"/>
    <property type="evidence" value="ECO:0007669"/>
    <property type="project" value="InterPro"/>
</dbReference>
<dbReference type="GO" id="GO:0005886">
    <property type="term" value="C:plasma membrane"/>
    <property type="evidence" value="ECO:0007669"/>
    <property type="project" value="TreeGrafter"/>
</dbReference>
<dbReference type="SUPFAM" id="SSF56519">
    <property type="entry name" value="Penicillin binding protein dimerisation domain"/>
    <property type="match status" value="1"/>
</dbReference>
<dbReference type="Pfam" id="PF00905">
    <property type="entry name" value="Transpeptidase"/>
    <property type="match status" value="1"/>
</dbReference>
<evidence type="ECO:0000256" key="1">
    <source>
        <dbReference type="ARBA" id="ARBA00004370"/>
    </source>
</evidence>
<dbReference type="RefSeq" id="WP_055072357.1">
    <property type="nucleotide sequence ID" value="NZ_CYXY01000003.1"/>
</dbReference>
<comment type="similarity">
    <text evidence="2">Belongs to the transpeptidase family.</text>
</comment>
<dbReference type="SUPFAM" id="SSF56601">
    <property type="entry name" value="beta-lactamase/transpeptidase-like"/>
    <property type="match status" value="1"/>
</dbReference>
<dbReference type="PANTHER" id="PTHR30627">
    <property type="entry name" value="PEPTIDOGLYCAN D,D-TRANSPEPTIDASE"/>
    <property type="match status" value="1"/>
</dbReference>
<dbReference type="InterPro" id="IPR050515">
    <property type="entry name" value="Beta-lactam/transpept"/>
</dbReference>
<evidence type="ECO:0000259" key="4">
    <source>
        <dbReference type="Pfam" id="PF00905"/>
    </source>
</evidence>
<dbReference type="Proteomes" id="UP000095553">
    <property type="component" value="Unassembled WGS sequence"/>
</dbReference>
<accession>A0A173RN25</accession>
<comment type="subcellular location">
    <subcellularLocation>
        <location evidence="1">Membrane</location>
    </subcellularLocation>
</comment>
<reference evidence="6 7" key="1">
    <citation type="submission" date="2015-09" db="EMBL/GenBank/DDBJ databases">
        <authorList>
            <consortium name="Pathogen Informatics"/>
        </authorList>
    </citation>
    <scope>NUCLEOTIDE SEQUENCE [LARGE SCALE GENOMIC DNA]</scope>
    <source>
        <strain evidence="6 7">2789STDY5834959</strain>
    </source>
</reference>
<proteinExistence type="inferred from homology"/>
<dbReference type="Gene3D" id="3.90.1310.10">
    <property type="entry name" value="Penicillin-binding protein 2a (Domain 2)"/>
    <property type="match status" value="1"/>
</dbReference>
<dbReference type="Gene3D" id="3.30.450.330">
    <property type="match status" value="1"/>
</dbReference>
<evidence type="ECO:0000313" key="6">
    <source>
        <dbReference type="EMBL" id="CUM79157.1"/>
    </source>
</evidence>
<feature type="domain" description="Penicillin-binding protein dimerisation" evidence="5">
    <location>
        <begin position="52"/>
        <end position="195"/>
    </location>
</feature>
<dbReference type="InterPro" id="IPR001460">
    <property type="entry name" value="PCN-bd_Tpept"/>
</dbReference>
<sequence length="578" mass="64476">MRTKAKKKLLLVTAAFFTGFLVVTIKLSYVMIAQADKYLSLARNLHQRDREIKAPRGSIYDRNGVKIASNKAVYSISVIYSQVTDREKVIKVLSENLKIKESLIRKKVYKNSVREKIKSNVEKDIADRIRKFKLDGVKVDEDYKRVYPYNNLASKVLGFTGGDNQGIIGLEVFYDRYLKGKSGRIRTLTDGSGIEIDGAYEEREEPVAGGNLYISLDVNLQNYAMQACKKVKKEKKAKQVSMILMNPQNGEIYAMVNVPEYDLNDPFSLSAKKRKANSKKQQEYLNKKWRNSCLNDTYEPGSIFKIVTATAGLESSKVSVNDHFNCPGFRIVEDRKIRCHKVGGHGSETFKEGVMNSCNPVFMDVGARVGVDGMYQTFRQLGLFEKTGIDLPGEASSIMHQKKNVGAVELATMSFGQSIQITPLQLLRAVSAVINGGKLITPHFGRYVQKQDGTRLKAFFYSVKEGVIKKQTSETMKELLEAVVSDGSGRNCRMDGFSIGGKTATSEKLPRGNGKYISSFLGFAKADNPAIIGIVLIDEPHGTYYGGTIAAPVMRSVFQTALPYMGIYKEYTPDKKEP</sequence>
<dbReference type="EMBL" id="CYXY01000003">
    <property type="protein sequence ID" value="CUM79157.1"/>
    <property type="molecule type" value="Genomic_DNA"/>
</dbReference>
<dbReference type="PANTHER" id="PTHR30627:SF1">
    <property type="entry name" value="PEPTIDOGLYCAN D,D-TRANSPEPTIDASE FTSI"/>
    <property type="match status" value="1"/>
</dbReference>
<organism evidence="6 7">
    <name type="scientific">Anaerostipes hadrus</name>
    <dbReference type="NCBI Taxonomy" id="649756"/>
    <lineage>
        <taxon>Bacteria</taxon>
        <taxon>Bacillati</taxon>
        <taxon>Bacillota</taxon>
        <taxon>Clostridia</taxon>
        <taxon>Lachnospirales</taxon>
        <taxon>Lachnospiraceae</taxon>
        <taxon>Anaerostipes</taxon>
    </lineage>
</organism>
<dbReference type="GO" id="GO:0071555">
    <property type="term" value="P:cell wall organization"/>
    <property type="evidence" value="ECO:0007669"/>
    <property type="project" value="TreeGrafter"/>
</dbReference>
<dbReference type="AlphaFoldDB" id="A0A173RN25"/>
<dbReference type="InterPro" id="IPR012338">
    <property type="entry name" value="Beta-lactam/transpept-like"/>
</dbReference>
<evidence type="ECO:0000313" key="7">
    <source>
        <dbReference type="Proteomes" id="UP000095553"/>
    </source>
</evidence>
<name>A0A173RN25_ANAHA</name>
<gene>
    <name evidence="6" type="primary">penA_2</name>
    <name evidence="6" type="ORF">ERS852571_00592</name>
</gene>
<dbReference type="Pfam" id="PF03717">
    <property type="entry name" value="PBP_dimer"/>
    <property type="match status" value="1"/>
</dbReference>
<feature type="domain" description="Penicillin-binding protein transpeptidase" evidence="4">
    <location>
        <begin position="241"/>
        <end position="558"/>
    </location>
</feature>